<reference evidence="1 2" key="1">
    <citation type="submission" date="2019-11" db="EMBL/GenBank/DDBJ databases">
        <title>Genome sequences of 17 halophilic strains isolated from different environments.</title>
        <authorList>
            <person name="Furrow R.E."/>
        </authorList>
    </citation>
    <scope>NUCLEOTIDE SEQUENCE [LARGE SCALE GENOMIC DNA]</scope>
    <source>
        <strain evidence="1 2">22511_23_Filter</strain>
    </source>
</reference>
<name>A0A845DYV4_9BACI</name>
<dbReference type="RefSeq" id="WP_160835091.1">
    <property type="nucleotide sequence ID" value="NZ_WMET01000001.1"/>
</dbReference>
<evidence type="ECO:0000313" key="2">
    <source>
        <dbReference type="Proteomes" id="UP000460949"/>
    </source>
</evidence>
<dbReference type="Pfam" id="PF10094">
    <property type="entry name" value="DUF2332"/>
    <property type="match status" value="1"/>
</dbReference>
<comment type="caution">
    <text evidence="1">The sequence shown here is derived from an EMBL/GenBank/DDBJ whole genome shotgun (WGS) entry which is preliminary data.</text>
</comment>
<dbReference type="Proteomes" id="UP000460949">
    <property type="component" value="Unassembled WGS sequence"/>
</dbReference>
<gene>
    <name evidence="1" type="ORF">GLW04_01960</name>
</gene>
<dbReference type="AlphaFoldDB" id="A0A845DYV4"/>
<accession>A0A845DYV4</accession>
<dbReference type="OrthoDB" id="9789360at2"/>
<proteinExistence type="predicted"/>
<protein>
    <submittedName>
        <fullName evidence="1">DUF2332 family protein</fullName>
    </submittedName>
</protein>
<dbReference type="InterPro" id="IPR011200">
    <property type="entry name" value="UCP012608"/>
</dbReference>
<organism evidence="1 2">
    <name type="scientific">Halobacillus litoralis</name>
    <dbReference type="NCBI Taxonomy" id="45668"/>
    <lineage>
        <taxon>Bacteria</taxon>
        <taxon>Bacillati</taxon>
        <taxon>Bacillota</taxon>
        <taxon>Bacilli</taxon>
        <taxon>Bacillales</taxon>
        <taxon>Bacillaceae</taxon>
        <taxon>Halobacillus</taxon>
    </lineage>
</organism>
<dbReference type="PIRSF" id="PIRSF012608">
    <property type="entry name" value="UCP012608"/>
    <property type="match status" value="1"/>
</dbReference>
<dbReference type="EMBL" id="WMET01000001">
    <property type="protein sequence ID" value="MYL18634.1"/>
    <property type="molecule type" value="Genomic_DNA"/>
</dbReference>
<evidence type="ECO:0000313" key="1">
    <source>
        <dbReference type="EMBL" id="MYL18634.1"/>
    </source>
</evidence>
<sequence>MSSMSERFYMFAEQECSGSSPLYEHLAEQMAGDDDILQLAEQAPDGQPVPNLLFGAVHYLLMGERDHPLQAFYPTFTNHPKPKERAYPVFRSYVFTNKQAVQKLIREKRVQTNEVRRCAYLYPVFCHIAVRTNRPLGLIEIGTSAGLQLLVDRYSYSYGRDTIYGCARSQLYLNSEVRHGKLPGFMHQPPVIKEKIGVDLHVCDVTHEETMLWLKALIWPEHNQRREHLEQAVQELRLNPPDFYEGDGVEVLPELARRIPEDQALCIFHTHVANQMPVEVKTRLHERLVEISGTRQVFHIYNHMNDSDLHMDVYEDGRIETHTIGATDGHGRWFDWYLEEPVPERTEQ</sequence>